<keyword evidence="5" id="KW-0547">Nucleotide-binding</keyword>
<feature type="domain" description="HRDC" evidence="17">
    <location>
        <begin position="523"/>
        <end position="602"/>
    </location>
</feature>
<evidence type="ECO:0000256" key="4">
    <source>
        <dbReference type="ARBA" id="ARBA00022723"/>
    </source>
</evidence>
<dbReference type="GO" id="GO:0043590">
    <property type="term" value="C:bacterial nucleoid"/>
    <property type="evidence" value="ECO:0007669"/>
    <property type="project" value="TreeGrafter"/>
</dbReference>
<dbReference type="InterPro" id="IPR036388">
    <property type="entry name" value="WH-like_DNA-bd_sf"/>
</dbReference>
<dbReference type="NCBIfam" id="TIGR00614">
    <property type="entry name" value="recQ_fam"/>
    <property type="match status" value="1"/>
</dbReference>
<keyword evidence="6" id="KW-0227">DNA damage</keyword>
<dbReference type="GO" id="GO:0006260">
    <property type="term" value="P:DNA replication"/>
    <property type="evidence" value="ECO:0007669"/>
    <property type="project" value="InterPro"/>
</dbReference>
<keyword evidence="11" id="KW-0238">DNA-binding</keyword>
<dbReference type="InterPro" id="IPR014001">
    <property type="entry name" value="Helicase_ATP-bd"/>
</dbReference>
<dbReference type="InterPro" id="IPR006293">
    <property type="entry name" value="DNA_helicase_ATP-dep_RecQ_bac"/>
</dbReference>
<feature type="domain" description="Helicase C-terminal" evidence="19">
    <location>
        <begin position="214"/>
        <end position="361"/>
    </location>
</feature>
<dbReference type="FunFam" id="3.40.50.300:FF:001389">
    <property type="entry name" value="ATP-dependent DNA helicase RecQ"/>
    <property type="match status" value="1"/>
</dbReference>
<dbReference type="InterPro" id="IPR002121">
    <property type="entry name" value="HRDC_dom"/>
</dbReference>
<organism evidence="20 21">
    <name type="scientific">Oricola thermophila</name>
    <dbReference type="NCBI Taxonomy" id="2742145"/>
    <lineage>
        <taxon>Bacteria</taxon>
        <taxon>Pseudomonadati</taxon>
        <taxon>Pseudomonadota</taxon>
        <taxon>Alphaproteobacteria</taxon>
        <taxon>Hyphomicrobiales</taxon>
        <taxon>Ahrensiaceae</taxon>
        <taxon>Oricola</taxon>
    </lineage>
</organism>
<dbReference type="Pfam" id="PF00570">
    <property type="entry name" value="HRDC"/>
    <property type="match status" value="1"/>
</dbReference>
<dbReference type="CDD" id="cd17920">
    <property type="entry name" value="DEXHc_RecQ"/>
    <property type="match status" value="1"/>
</dbReference>
<dbReference type="PROSITE" id="PS51192">
    <property type="entry name" value="HELICASE_ATP_BIND_1"/>
    <property type="match status" value="1"/>
</dbReference>
<evidence type="ECO:0000256" key="14">
    <source>
        <dbReference type="ARBA" id="ARBA00023235"/>
    </source>
</evidence>
<dbReference type="InterPro" id="IPR044876">
    <property type="entry name" value="HRDC_dom_sf"/>
</dbReference>
<dbReference type="EC" id="5.6.2.4" evidence="16"/>
<keyword evidence="8 20" id="KW-0347">Helicase</keyword>
<dbReference type="Gene3D" id="3.40.50.300">
    <property type="entry name" value="P-loop containing nucleotide triphosphate hydrolases"/>
    <property type="match status" value="2"/>
</dbReference>
<evidence type="ECO:0000256" key="13">
    <source>
        <dbReference type="ARBA" id="ARBA00023204"/>
    </source>
</evidence>
<dbReference type="SMART" id="SM00956">
    <property type="entry name" value="RQC"/>
    <property type="match status" value="1"/>
</dbReference>
<dbReference type="GO" id="GO:0016787">
    <property type="term" value="F:hydrolase activity"/>
    <property type="evidence" value="ECO:0007669"/>
    <property type="project" value="UniProtKB-KW"/>
</dbReference>
<dbReference type="Pfam" id="PF00271">
    <property type="entry name" value="Helicase_C"/>
    <property type="match status" value="1"/>
</dbReference>
<dbReference type="Gene3D" id="1.10.150.80">
    <property type="entry name" value="HRDC domain"/>
    <property type="match status" value="1"/>
</dbReference>
<dbReference type="Pfam" id="PF16124">
    <property type="entry name" value="RecQ_Zn_bind"/>
    <property type="match status" value="1"/>
</dbReference>
<evidence type="ECO:0000256" key="8">
    <source>
        <dbReference type="ARBA" id="ARBA00022806"/>
    </source>
</evidence>
<dbReference type="SMART" id="SM00490">
    <property type="entry name" value="HELICc"/>
    <property type="match status" value="1"/>
</dbReference>
<keyword evidence="12" id="KW-0233">DNA recombination</keyword>
<evidence type="ECO:0000256" key="11">
    <source>
        <dbReference type="ARBA" id="ARBA00023125"/>
    </source>
</evidence>
<comment type="catalytic activity">
    <reaction evidence="15">
        <text>Couples ATP hydrolysis with the unwinding of duplex DNA by translocating in the 3'-5' direction.</text>
        <dbReference type="EC" id="5.6.2.4"/>
    </reaction>
</comment>
<dbReference type="GO" id="GO:0043138">
    <property type="term" value="F:3'-5' DNA helicase activity"/>
    <property type="evidence" value="ECO:0007669"/>
    <property type="project" value="UniProtKB-EC"/>
</dbReference>
<evidence type="ECO:0000256" key="15">
    <source>
        <dbReference type="ARBA" id="ARBA00034617"/>
    </source>
</evidence>
<evidence type="ECO:0000256" key="2">
    <source>
        <dbReference type="ARBA" id="ARBA00001947"/>
    </source>
</evidence>
<protein>
    <recommendedName>
        <fullName evidence="16">DNA helicase RecQ</fullName>
        <ecNumber evidence="16">5.6.2.4</ecNumber>
    </recommendedName>
</protein>
<dbReference type="CDD" id="cd18794">
    <property type="entry name" value="SF2_C_RecQ"/>
    <property type="match status" value="1"/>
</dbReference>
<evidence type="ECO:0000256" key="12">
    <source>
        <dbReference type="ARBA" id="ARBA00023172"/>
    </source>
</evidence>
<keyword evidence="4" id="KW-0479">Metal-binding</keyword>
<evidence type="ECO:0000256" key="10">
    <source>
        <dbReference type="ARBA" id="ARBA00022840"/>
    </source>
</evidence>
<dbReference type="GO" id="GO:0009432">
    <property type="term" value="P:SOS response"/>
    <property type="evidence" value="ECO:0007669"/>
    <property type="project" value="UniProtKB-UniRule"/>
</dbReference>
<dbReference type="InterPro" id="IPR004589">
    <property type="entry name" value="DNA_helicase_ATP-dep_RecQ"/>
</dbReference>
<dbReference type="SUPFAM" id="SSF46785">
    <property type="entry name" value="Winged helix' DNA-binding domain"/>
    <property type="match status" value="1"/>
</dbReference>
<comment type="cofactor">
    <cofactor evidence="2">
        <name>Zn(2+)</name>
        <dbReference type="ChEBI" id="CHEBI:29105"/>
    </cofactor>
</comment>
<evidence type="ECO:0000259" key="17">
    <source>
        <dbReference type="PROSITE" id="PS50967"/>
    </source>
</evidence>
<feature type="domain" description="Helicase ATP-binding" evidence="18">
    <location>
        <begin position="25"/>
        <end position="193"/>
    </location>
</feature>
<evidence type="ECO:0000256" key="3">
    <source>
        <dbReference type="ARBA" id="ARBA00005446"/>
    </source>
</evidence>
<dbReference type="EMBL" id="CP054836">
    <property type="protein sequence ID" value="QKV18855.1"/>
    <property type="molecule type" value="Genomic_DNA"/>
</dbReference>
<comment type="similarity">
    <text evidence="3">Belongs to the helicase family. RecQ subfamily.</text>
</comment>
<dbReference type="PANTHER" id="PTHR13710:SF105">
    <property type="entry name" value="ATP-DEPENDENT DNA HELICASE Q1"/>
    <property type="match status" value="1"/>
</dbReference>
<dbReference type="GO" id="GO:0005524">
    <property type="term" value="F:ATP binding"/>
    <property type="evidence" value="ECO:0007669"/>
    <property type="project" value="UniProtKB-KW"/>
</dbReference>
<dbReference type="Proteomes" id="UP000509367">
    <property type="component" value="Chromosome"/>
</dbReference>
<dbReference type="RefSeq" id="WP_175276748.1">
    <property type="nucleotide sequence ID" value="NZ_CP054836.1"/>
</dbReference>
<accession>A0A6N1VGR7</accession>
<dbReference type="Pfam" id="PF09382">
    <property type="entry name" value="RQC"/>
    <property type="match status" value="1"/>
</dbReference>
<name>A0A6N1VGR7_9HYPH</name>
<dbReference type="InterPro" id="IPR010997">
    <property type="entry name" value="HRDC-like_sf"/>
</dbReference>
<evidence type="ECO:0000256" key="16">
    <source>
        <dbReference type="NCBIfam" id="TIGR01389"/>
    </source>
</evidence>
<dbReference type="Gene3D" id="1.10.10.10">
    <property type="entry name" value="Winged helix-like DNA-binding domain superfamily/Winged helix DNA-binding domain"/>
    <property type="match status" value="1"/>
</dbReference>
<dbReference type="SMART" id="SM00487">
    <property type="entry name" value="DEXDc"/>
    <property type="match status" value="1"/>
</dbReference>
<dbReference type="GO" id="GO:0006310">
    <property type="term" value="P:DNA recombination"/>
    <property type="evidence" value="ECO:0007669"/>
    <property type="project" value="UniProtKB-UniRule"/>
</dbReference>
<dbReference type="AlphaFoldDB" id="A0A6N1VGR7"/>
<keyword evidence="7 20" id="KW-0378">Hydrolase</keyword>
<evidence type="ECO:0000256" key="7">
    <source>
        <dbReference type="ARBA" id="ARBA00022801"/>
    </source>
</evidence>
<dbReference type="InterPro" id="IPR018982">
    <property type="entry name" value="RQC_domain"/>
</dbReference>
<dbReference type="PROSITE" id="PS50967">
    <property type="entry name" value="HRDC"/>
    <property type="match status" value="1"/>
</dbReference>
<evidence type="ECO:0000259" key="19">
    <source>
        <dbReference type="PROSITE" id="PS51194"/>
    </source>
</evidence>
<dbReference type="SUPFAM" id="SSF52540">
    <property type="entry name" value="P-loop containing nucleoside triphosphate hydrolases"/>
    <property type="match status" value="1"/>
</dbReference>
<dbReference type="InterPro" id="IPR001650">
    <property type="entry name" value="Helicase_C-like"/>
</dbReference>
<proteinExistence type="inferred from homology"/>
<dbReference type="InterPro" id="IPR011545">
    <property type="entry name" value="DEAD/DEAH_box_helicase_dom"/>
</dbReference>
<dbReference type="PROSITE" id="PS51194">
    <property type="entry name" value="HELICASE_CTER"/>
    <property type="match status" value="1"/>
</dbReference>
<dbReference type="InterPro" id="IPR027417">
    <property type="entry name" value="P-loop_NTPase"/>
</dbReference>
<evidence type="ECO:0000256" key="9">
    <source>
        <dbReference type="ARBA" id="ARBA00022833"/>
    </source>
</evidence>
<keyword evidence="14" id="KW-0413">Isomerase</keyword>
<dbReference type="PANTHER" id="PTHR13710">
    <property type="entry name" value="DNA HELICASE RECQ FAMILY MEMBER"/>
    <property type="match status" value="1"/>
</dbReference>
<keyword evidence="21" id="KW-1185">Reference proteome</keyword>
<keyword evidence="13" id="KW-0234">DNA repair</keyword>
<evidence type="ECO:0000256" key="1">
    <source>
        <dbReference type="ARBA" id="ARBA00001946"/>
    </source>
</evidence>
<evidence type="ECO:0000256" key="5">
    <source>
        <dbReference type="ARBA" id="ARBA00022741"/>
    </source>
</evidence>
<dbReference type="GO" id="GO:0006281">
    <property type="term" value="P:DNA repair"/>
    <property type="evidence" value="ECO:0007669"/>
    <property type="project" value="UniProtKB-KW"/>
</dbReference>
<reference evidence="20 21" key="1">
    <citation type="submission" date="2020-06" db="EMBL/GenBank/DDBJ databases">
        <title>Oricola thermophila sp. nov. isolated from a tidal sediments.</title>
        <authorList>
            <person name="Kwon K.K."/>
            <person name="Yang S.-H."/>
            <person name="Park M.-J."/>
        </authorList>
    </citation>
    <scope>NUCLEOTIDE SEQUENCE [LARGE SCALE GENOMIC DNA]</scope>
    <source>
        <strain evidence="20 21">MEBiC13590</strain>
    </source>
</reference>
<dbReference type="InterPro" id="IPR032284">
    <property type="entry name" value="RecQ_Zn-bd"/>
</dbReference>
<dbReference type="InterPro" id="IPR036390">
    <property type="entry name" value="WH_DNA-bd_sf"/>
</dbReference>
<dbReference type="SUPFAM" id="SSF47819">
    <property type="entry name" value="HRDC-like"/>
    <property type="match status" value="1"/>
</dbReference>
<dbReference type="GO" id="GO:0003677">
    <property type="term" value="F:DNA binding"/>
    <property type="evidence" value="ECO:0007669"/>
    <property type="project" value="UniProtKB-KW"/>
</dbReference>
<gene>
    <name evidence="20" type="primary">recQ</name>
    <name evidence="20" type="ORF">HTY61_10525</name>
</gene>
<dbReference type="GO" id="GO:0005737">
    <property type="term" value="C:cytoplasm"/>
    <property type="evidence" value="ECO:0007669"/>
    <property type="project" value="TreeGrafter"/>
</dbReference>
<dbReference type="Pfam" id="PF00270">
    <property type="entry name" value="DEAD"/>
    <property type="match status" value="1"/>
</dbReference>
<dbReference type="GO" id="GO:0009378">
    <property type="term" value="F:four-way junction helicase activity"/>
    <property type="evidence" value="ECO:0007669"/>
    <property type="project" value="TreeGrafter"/>
</dbReference>
<keyword evidence="9" id="KW-0862">Zinc</keyword>
<evidence type="ECO:0000313" key="21">
    <source>
        <dbReference type="Proteomes" id="UP000509367"/>
    </source>
</evidence>
<dbReference type="NCBIfam" id="TIGR01389">
    <property type="entry name" value="recQ"/>
    <property type="match status" value="1"/>
</dbReference>
<evidence type="ECO:0000259" key="18">
    <source>
        <dbReference type="PROSITE" id="PS51192"/>
    </source>
</evidence>
<comment type="cofactor">
    <cofactor evidence="1">
        <name>Mg(2+)</name>
        <dbReference type="ChEBI" id="CHEBI:18420"/>
    </cofactor>
</comment>
<keyword evidence="10" id="KW-0067">ATP-binding</keyword>
<evidence type="ECO:0000256" key="6">
    <source>
        <dbReference type="ARBA" id="ARBA00022763"/>
    </source>
</evidence>
<dbReference type="KEGG" id="orm:HTY61_10525"/>
<dbReference type="GO" id="GO:0030894">
    <property type="term" value="C:replisome"/>
    <property type="evidence" value="ECO:0007669"/>
    <property type="project" value="TreeGrafter"/>
</dbReference>
<dbReference type="SMART" id="SM00341">
    <property type="entry name" value="HRDC"/>
    <property type="match status" value="1"/>
</dbReference>
<sequence>MSSKHAVLREVFGFDDFRPGQEAIVDHLLAGRNVLAVMPTGAGKSLTYQVPALVKGGLTIVVSPLVALMQDQVAALKLAGVAAETINSTASREENVAIWRRVAAGEVRILYLAPERLMTDRMIAALQRIGVSLIAVDEAHCISQWGASFRPEYDALQELRTAFPGVPIGAVTATADEATRRDIVEKLFGGEAELYVAGFDRPNIRLTVEPKSNTKRQLLAFLEGRPSESGIVYALSRKSSEELAAFLSDNGYRAVPYHAGLSPEKRAEAQELFMAETGVIVCATIAFGMGIDKPDVRFVFHADLPGSLDAYYQEIGRAGRDGKPAEAHMVFGLQDISMRRRFIDQEHEEGERRRREHKRLDALVAYCEAPECRRQSLLSYFGEAAAPCGNCDVCINPVATVDGGDDARKILLTAQMTGERFGATHLVDLLIGKANPRAQALGHDQLPVFAAGRNQGRNVWQSLIRQLVGGGYLTIDVAGHGGISIAPKGHDLLEGRIEFRYRPDMIRPAGGKSGTRAPAEADPDVPRALLDRLKARRTELAREQSVPTYVIFPDRTLIDMARKLPRTRRDFENLHGVGAAKLERFADTFLEVIRLYSDEVEA</sequence>
<dbReference type="GO" id="GO:0046872">
    <property type="term" value="F:metal ion binding"/>
    <property type="evidence" value="ECO:0007669"/>
    <property type="project" value="UniProtKB-KW"/>
</dbReference>
<evidence type="ECO:0000313" key="20">
    <source>
        <dbReference type="EMBL" id="QKV18855.1"/>
    </source>
</evidence>